<evidence type="ECO:0000313" key="1">
    <source>
        <dbReference type="EMBL" id="KAJ4730320.1"/>
    </source>
</evidence>
<reference evidence="1 2" key="1">
    <citation type="journal article" date="2023" name="Science">
        <title>Complex scaffold remodeling in plant triterpene biosynthesis.</title>
        <authorList>
            <person name="De La Pena R."/>
            <person name="Hodgson H."/>
            <person name="Liu J.C."/>
            <person name="Stephenson M.J."/>
            <person name="Martin A.C."/>
            <person name="Owen C."/>
            <person name="Harkess A."/>
            <person name="Leebens-Mack J."/>
            <person name="Jimenez L.E."/>
            <person name="Osbourn A."/>
            <person name="Sattely E.S."/>
        </authorList>
    </citation>
    <scope>NUCLEOTIDE SEQUENCE [LARGE SCALE GENOMIC DNA]</scope>
    <source>
        <strain evidence="2">cv. JPN11</strain>
        <tissue evidence="1">Leaf</tissue>
    </source>
</reference>
<organism evidence="1 2">
    <name type="scientific">Melia azedarach</name>
    <name type="common">Chinaberry tree</name>
    <dbReference type="NCBI Taxonomy" id="155640"/>
    <lineage>
        <taxon>Eukaryota</taxon>
        <taxon>Viridiplantae</taxon>
        <taxon>Streptophyta</taxon>
        <taxon>Embryophyta</taxon>
        <taxon>Tracheophyta</taxon>
        <taxon>Spermatophyta</taxon>
        <taxon>Magnoliopsida</taxon>
        <taxon>eudicotyledons</taxon>
        <taxon>Gunneridae</taxon>
        <taxon>Pentapetalae</taxon>
        <taxon>rosids</taxon>
        <taxon>malvids</taxon>
        <taxon>Sapindales</taxon>
        <taxon>Meliaceae</taxon>
        <taxon>Melia</taxon>
    </lineage>
</organism>
<comment type="caution">
    <text evidence="1">The sequence shown here is derived from an EMBL/GenBank/DDBJ whole genome shotgun (WGS) entry which is preliminary data.</text>
</comment>
<accession>A0ACC1Z5B6</accession>
<sequence length="122" mass="13788">MVIDALRREEETKKRCSEPGCYGSRRDFQLPAVQLRSSCGKIFGLTDMPFPLILKKNSIALKPECRILSQICKRLKVRRYMKLTSLLCFSLAAQGTQCNVTNSSTTDSTYKIVDISLCTFVL</sequence>
<dbReference type="Proteomes" id="UP001164539">
    <property type="component" value="Chromosome 1"/>
</dbReference>
<name>A0ACC1Z5B6_MELAZ</name>
<proteinExistence type="predicted"/>
<dbReference type="EMBL" id="CM051394">
    <property type="protein sequence ID" value="KAJ4730320.1"/>
    <property type="molecule type" value="Genomic_DNA"/>
</dbReference>
<keyword evidence="2" id="KW-1185">Reference proteome</keyword>
<protein>
    <submittedName>
        <fullName evidence="1">Uncharacterized protein</fullName>
    </submittedName>
</protein>
<gene>
    <name evidence="1" type="ORF">OWV82_002970</name>
</gene>
<evidence type="ECO:0000313" key="2">
    <source>
        <dbReference type="Proteomes" id="UP001164539"/>
    </source>
</evidence>